<dbReference type="Proteomes" id="UP000181909">
    <property type="component" value="Unassembled WGS sequence"/>
</dbReference>
<gene>
    <name evidence="1" type="ORF">SAMN02787144_1022117</name>
</gene>
<dbReference type="SUPFAM" id="SSF102405">
    <property type="entry name" value="MCP/YpsA-like"/>
    <property type="match status" value="1"/>
</dbReference>
<organism evidence="1 2">
    <name type="scientific">Streptomyces atratus</name>
    <dbReference type="NCBI Taxonomy" id="1893"/>
    <lineage>
        <taxon>Bacteria</taxon>
        <taxon>Bacillati</taxon>
        <taxon>Actinomycetota</taxon>
        <taxon>Actinomycetes</taxon>
        <taxon>Kitasatosporales</taxon>
        <taxon>Streptomycetaceae</taxon>
        <taxon>Streptomyces</taxon>
    </lineage>
</organism>
<name>A0A1K2EU63_STRAR</name>
<dbReference type="STRING" id="1893.SAMN02787144_1022117"/>
<reference evidence="1 2" key="1">
    <citation type="submission" date="2016-11" db="EMBL/GenBank/DDBJ databases">
        <authorList>
            <person name="Jaros S."/>
            <person name="Januszkiewicz K."/>
            <person name="Wedrychowicz H."/>
        </authorList>
    </citation>
    <scope>NUCLEOTIDE SEQUENCE [LARGE SCALE GENOMIC DNA]</scope>
    <source>
        <strain evidence="1 2">OK807</strain>
    </source>
</reference>
<sequence>MALFATYLGAFMHSTFYIGGAKGIDSWTLLWLADSTSADITIVVPGTAAQQPEEAQQAISRARKGNRIKEIVELGAPHLSVKAYHARNRWMVDRSALTIGFPHATEPSSGTWQTINYTADQGKPRLIIPV</sequence>
<dbReference type="AlphaFoldDB" id="A0A1K2EU63"/>
<evidence type="ECO:0000313" key="2">
    <source>
        <dbReference type="Proteomes" id="UP000181909"/>
    </source>
</evidence>
<dbReference type="EMBL" id="FPJO01000022">
    <property type="protein sequence ID" value="SFY38706.1"/>
    <property type="molecule type" value="Genomic_DNA"/>
</dbReference>
<accession>A0A1K2EU63</accession>
<dbReference type="Gene3D" id="3.40.50.450">
    <property type="match status" value="1"/>
</dbReference>
<proteinExistence type="predicted"/>
<protein>
    <submittedName>
        <fullName evidence="1">Uncharacterized protein</fullName>
    </submittedName>
</protein>
<evidence type="ECO:0000313" key="1">
    <source>
        <dbReference type="EMBL" id="SFY38706.1"/>
    </source>
</evidence>